<dbReference type="EMBL" id="DRNZ01000027">
    <property type="protein sequence ID" value="HHO57614.1"/>
    <property type="molecule type" value="Genomic_DNA"/>
</dbReference>
<dbReference type="Gene3D" id="2.40.40.20">
    <property type="match status" value="1"/>
</dbReference>
<sequence>FLGTIYAPLERLRAAEGGEPVVWIHPDDAAREGVASGELYGLESEAGRITRRFEGSPRVQPGGLVMEGTWPSGAAPDGEPANTLTPERLTDRGRQAVFHGVAVRLRPAG</sequence>
<dbReference type="InterPro" id="IPR006657">
    <property type="entry name" value="MoPterin_dinucl-bd_dom"/>
</dbReference>
<feature type="region of interest" description="Disordered" evidence="3">
    <location>
        <begin position="54"/>
        <end position="86"/>
    </location>
</feature>
<name>A0A7C5WQT1_9DEIN</name>
<dbReference type="Pfam" id="PF01568">
    <property type="entry name" value="Molydop_binding"/>
    <property type="match status" value="1"/>
</dbReference>
<dbReference type="GO" id="GO:0051536">
    <property type="term" value="F:iron-sulfur cluster binding"/>
    <property type="evidence" value="ECO:0007669"/>
    <property type="project" value="UniProtKB-KW"/>
</dbReference>
<feature type="non-terminal residue" evidence="5">
    <location>
        <position position="1"/>
    </location>
</feature>
<evidence type="ECO:0000259" key="4">
    <source>
        <dbReference type="Pfam" id="PF01568"/>
    </source>
</evidence>
<keyword evidence="2" id="KW-0479">Metal-binding</keyword>
<dbReference type="GO" id="GO:0016491">
    <property type="term" value="F:oxidoreductase activity"/>
    <property type="evidence" value="ECO:0007669"/>
    <property type="project" value="InterPro"/>
</dbReference>
<dbReference type="SUPFAM" id="SSF50692">
    <property type="entry name" value="ADC-like"/>
    <property type="match status" value="1"/>
</dbReference>
<dbReference type="InterPro" id="IPR009010">
    <property type="entry name" value="Asp_de-COase-like_dom_sf"/>
</dbReference>
<dbReference type="PANTHER" id="PTHR43742:SF6">
    <property type="entry name" value="OXIDOREDUCTASE YYAE-RELATED"/>
    <property type="match status" value="1"/>
</dbReference>
<keyword evidence="1" id="KW-0408">Iron</keyword>
<proteinExistence type="predicted"/>
<dbReference type="Proteomes" id="UP000886105">
    <property type="component" value="Unassembled WGS sequence"/>
</dbReference>
<comment type="caution">
    <text evidence="5">The sequence shown here is derived from an EMBL/GenBank/DDBJ whole genome shotgun (WGS) entry which is preliminary data.</text>
</comment>
<evidence type="ECO:0000256" key="3">
    <source>
        <dbReference type="SAM" id="MobiDB-lite"/>
    </source>
</evidence>
<dbReference type="PANTHER" id="PTHR43742">
    <property type="entry name" value="TRIMETHYLAMINE-N-OXIDE REDUCTASE"/>
    <property type="match status" value="1"/>
</dbReference>
<dbReference type="InterPro" id="IPR050612">
    <property type="entry name" value="Prok_Mopterin_Oxidored"/>
</dbReference>
<feature type="domain" description="Molybdopterin dinucleotide-binding" evidence="4">
    <location>
        <begin position="10"/>
        <end position="101"/>
    </location>
</feature>
<organism evidence="5">
    <name type="scientific">Oceanithermus profundus</name>
    <dbReference type="NCBI Taxonomy" id="187137"/>
    <lineage>
        <taxon>Bacteria</taxon>
        <taxon>Thermotogati</taxon>
        <taxon>Deinococcota</taxon>
        <taxon>Deinococci</taxon>
        <taxon>Thermales</taxon>
        <taxon>Thermaceae</taxon>
        <taxon>Oceanithermus</taxon>
    </lineage>
</organism>
<accession>A0A7C5WQT1</accession>
<keyword evidence="2" id="KW-0411">Iron-sulfur</keyword>
<dbReference type="AlphaFoldDB" id="A0A7C5WQT1"/>
<protein>
    <submittedName>
        <fullName evidence="5">Molybdopterin oxidoreductase family protein</fullName>
    </submittedName>
</protein>
<evidence type="ECO:0000256" key="2">
    <source>
        <dbReference type="ARBA" id="ARBA00023014"/>
    </source>
</evidence>
<evidence type="ECO:0000313" key="5">
    <source>
        <dbReference type="EMBL" id="HHO57614.1"/>
    </source>
</evidence>
<reference evidence="5" key="1">
    <citation type="journal article" date="2020" name="mSystems">
        <title>Genome- and Community-Level Interaction Insights into Carbon Utilization and Element Cycling Functions of Hydrothermarchaeota in Hydrothermal Sediment.</title>
        <authorList>
            <person name="Zhou Z."/>
            <person name="Liu Y."/>
            <person name="Xu W."/>
            <person name="Pan J."/>
            <person name="Luo Z.H."/>
            <person name="Li M."/>
        </authorList>
    </citation>
    <scope>NUCLEOTIDE SEQUENCE [LARGE SCALE GENOMIC DNA]</scope>
    <source>
        <strain evidence="5">HyVt-523</strain>
    </source>
</reference>
<gene>
    <name evidence="5" type="ORF">ENJ85_00405</name>
</gene>
<dbReference type="GO" id="GO:0043546">
    <property type="term" value="F:molybdopterin cofactor binding"/>
    <property type="evidence" value="ECO:0007669"/>
    <property type="project" value="InterPro"/>
</dbReference>
<evidence type="ECO:0000256" key="1">
    <source>
        <dbReference type="ARBA" id="ARBA00023004"/>
    </source>
</evidence>